<comment type="caution">
    <text evidence="2">The sequence shown here is derived from an EMBL/GenBank/DDBJ whole genome shotgun (WGS) entry which is preliminary data.</text>
</comment>
<feature type="chain" id="PRO_5046711696" description="DUF3313 domain-containing protein" evidence="1">
    <location>
        <begin position="24"/>
        <end position="226"/>
    </location>
</feature>
<evidence type="ECO:0000313" key="3">
    <source>
        <dbReference type="Proteomes" id="UP001569428"/>
    </source>
</evidence>
<organism evidence="2 3">
    <name type="scientific">Microbulbifer epialgicus</name>
    <dbReference type="NCBI Taxonomy" id="393907"/>
    <lineage>
        <taxon>Bacteria</taxon>
        <taxon>Pseudomonadati</taxon>
        <taxon>Pseudomonadota</taxon>
        <taxon>Gammaproteobacteria</taxon>
        <taxon>Cellvibrionales</taxon>
        <taxon>Microbulbiferaceae</taxon>
        <taxon>Microbulbifer</taxon>
    </lineage>
</organism>
<dbReference type="RefSeq" id="WP_371840729.1">
    <property type="nucleotide sequence ID" value="NZ_JBGMEK010000064.1"/>
</dbReference>
<accession>A0ABV4P3N2</accession>
<dbReference type="PROSITE" id="PS51257">
    <property type="entry name" value="PROKAR_LIPOPROTEIN"/>
    <property type="match status" value="1"/>
</dbReference>
<sequence length="226" mass="25138">MQKLFLISLLGAALLLGACAEQAAMQGEPAARDSTLVQSEGLEPRSSNLDEVSAAFALDLSSAKVYVAPVQIGYSKRFAPHPRSSYREKDYEFDQRDLQRLNTLLAQTFSDKFLSTRNGELVSEPAEADYTLALSLERFSLAAPLAPSPWAWRVYTEQSAYGVLVGTLYDRDSNVVMRFSDRRDIGENFGSPGLGGRLERFTSVTFWSDMRVDMRRAFASLDKSLL</sequence>
<gene>
    <name evidence="2" type="ORF">ACCI49_18935</name>
</gene>
<reference evidence="2 3" key="1">
    <citation type="submission" date="2024-08" db="EMBL/GenBank/DDBJ databases">
        <authorList>
            <person name="Ishaq N."/>
        </authorList>
    </citation>
    <scope>NUCLEOTIDE SEQUENCE [LARGE SCALE GENOMIC DNA]</scope>
    <source>
        <strain evidence="2 3">DSM 18651</strain>
    </source>
</reference>
<dbReference type="Proteomes" id="UP001569428">
    <property type="component" value="Unassembled WGS sequence"/>
</dbReference>
<feature type="signal peptide" evidence="1">
    <location>
        <begin position="1"/>
        <end position="23"/>
    </location>
</feature>
<dbReference type="EMBL" id="JBGMEK010000064">
    <property type="protein sequence ID" value="MFA0812986.1"/>
    <property type="molecule type" value="Genomic_DNA"/>
</dbReference>
<name>A0ABV4P3N2_9GAMM</name>
<evidence type="ECO:0008006" key="4">
    <source>
        <dbReference type="Google" id="ProtNLM"/>
    </source>
</evidence>
<evidence type="ECO:0000313" key="2">
    <source>
        <dbReference type="EMBL" id="MFA0812986.1"/>
    </source>
</evidence>
<proteinExistence type="predicted"/>
<protein>
    <recommendedName>
        <fullName evidence="4">DUF3313 domain-containing protein</fullName>
    </recommendedName>
</protein>
<evidence type="ECO:0000256" key="1">
    <source>
        <dbReference type="SAM" id="SignalP"/>
    </source>
</evidence>
<keyword evidence="3" id="KW-1185">Reference proteome</keyword>
<keyword evidence="1" id="KW-0732">Signal</keyword>